<feature type="signal peptide" evidence="1">
    <location>
        <begin position="1"/>
        <end position="27"/>
    </location>
</feature>
<evidence type="ECO:0000313" key="2">
    <source>
        <dbReference type="EMBL" id="UTI66960.1"/>
    </source>
</evidence>
<protein>
    <submittedName>
        <fullName evidence="2">Uncharacterized protein</fullName>
    </submittedName>
</protein>
<dbReference type="EMBL" id="CP098502">
    <property type="protein sequence ID" value="UTI66960.1"/>
    <property type="molecule type" value="Genomic_DNA"/>
</dbReference>
<name>A0ABY5E2D1_9ACTN</name>
<sequence>MNSLGRVPGAAVVTLVAVLLSSSPAVAAPWVPRLPGTHASTNPEHFNSHYCDGCDPPLTYAGGRVADTTGEAGLTIRPIYWIPAASRPFDKGYVELTSRYITDIAAASGATDNALSLTPQYFQKFPGAQTFLRNRYTAEPAIIDTHPFPEGDCGPSEDYTYCLTDDQLRDELTRLRTELGLPTGLDHFYPVFPAPDLQTQDRDGSYSAEAYCGYHRSFGSHASPMVYGNETYLDDGCGEGQSPNHNIPADSAINVFSHELAEMVTDPVEDEDAWRDGSGAEIGDICGDDYGRPLGSADPGDPDHTKYNQLINGNMYYTQTEFSNIAFAKKGFGYGCQQRADAVTPPAPPAGKLDLQAVVPTLAANGKAKTDVYGVVTTPAGDALANDPVQFNAYTWAGTGGCGTVSGADAKTGADGTVDATYTASKDDAICAVVLKDALAGKSTTVLVYQGRYRTVAPKGGDSFPTRIAANGRARTFATTFLNRSGAAIDHAAISLDLFPGSSGRTLKASRVKLSYSLTGPRGRFLPLRFTGYRTIGDETVSLPVGSRTGQSIGAHRSLKVYYRMTILPGAYTARGAADVFHIGSFLDQVNAAAGTSATVAETLTTYVKVVPRR</sequence>
<feature type="chain" id="PRO_5046525657" evidence="1">
    <location>
        <begin position="28"/>
        <end position="614"/>
    </location>
</feature>
<organism evidence="2 3">
    <name type="scientific">Paraconexibacter antarcticus</name>
    <dbReference type="NCBI Taxonomy" id="2949664"/>
    <lineage>
        <taxon>Bacteria</taxon>
        <taxon>Bacillati</taxon>
        <taxon>Actinomycetota</taxon>
        <taxon>Thermoleophilia</taxon>
        <taxon>Solirubrobacterales</taxon>
        <taxon>Paraconexibacteraceae</taxon>
        <taxon>Paraconexibacter</taxon>
    </lineage>
</organism>
<accession>A0ABY5E2D1</accession>
<proteinExistence type="predicted"/>
<evidence type="ECO:0000313" key="3">
    <source>
        <dbReference type="Proteomes" id="UP001056035"/>
    </source>
</evidence>
<evidence type="ECO:0000256" key="1">
    <source>
        <dbReference type="SAM" id="SignalP"/>
    </source>
</evidence>
<dbReference type="RefSeq" id="WP_254573612.1">
    <property type="nucleotide sequence ID" value="NZ_CP098502.1"/>
</dbReference>
<keyword evidence="3" id="KW-1185">Reference proteome</keyword>
<keyword evidence="1" id="KW-0732">Signal</keyword>
<dbReference type="Proteomes" id="UP001056035">
    <property type="component" value="Chromosome"/>
</dbReference>
<gene>
    <name evidence="2" type="ORF">NBH00_12300</name>
</gene>
<reference evidence="2 3" key="1">
    <citation type="submission" date="2022-06" db="EMBL/GenBank/DDBJ databases">
        <title>Paraconexibacter antarcticus.</title>
        <authorList>
            <person name="Kim C.S."/>
        </authorList>
    </citation>
    <scope>NUCLEOTIDE SEQUENCE [LARGE SCALE GENOMIC DNA]</scope>
    <source>
        <strain evidence="2 3">02-257</strain>
    </source>
</reference>